<reference evidence="3" key="1">
    <citation type="submission" date="2017-01" db="EMBL/GenBank/DDBJ databases">
        <title>Comparative genomics of anhydrobiosis in the tardigrade Hypsibius dujardini.</title>
        <authorList>
            <person name="Yoshida Y."/>
            <person name="Koutsovoulos G."/>
            <person name="Laetsch D."/>
            <person name="Stevens L."/>
            <person name="Kumar S."/>
            <person name="Horikawa D."/>
            <person name="Ishino K."/>
            <person name="Komine S."/>
            <person name="Tomita M."/>
            <person name="Blaxter M."/>
            <person name="Arakawa K."/>
        </authorList>
    </citation>
    <scope>NUCLEOTIDE SEQUENCE [LARGE SCALE GENOMIC DNA]</scope>
    <source>
        <strain evidence="3">Z151</strain>
    </source>
</reference>
<protein>
    <submittedName>
        <fullName evidence="2">Uncharacterized protein</fullName>
    </submittedName>
</protein>
<comment type="caution">
    <text evidence="2">The sequence shown here is derived from an EMBL/GenBank/DDBJ whole genome shotgun (WGS) entry which is preliminary data.</text>
</comment>
<feature type="signal peptide" evidence="1">
    <location>
        <begin position="1"/>
        <end position="23"/>
    </location>
</feature>
<keyword evidence="3" id="KW-1185">Reference proteome</keyword>
<accession>A0A9X6NLS6</accession>
<sequence>MASQSNVISALMFLVLAVAIARASPVKPSLTAEDVPRTLQESPEESLSRFLNDPVYRAGYERAVYDLYTGRFHELFEAPSADNVYPVPSKKAIDLGLGRFNAGSRAANSLMALDSARFSGGPGRK</sequence>
<gene>
    <name evidence="2" type="ORF">BV898_17152</name>
</gene>
<evidence type="ECO:0000313" key="2">
    <source>
        <dbReference type="EMBL" id="OWA52706.1"/>
    </source>
</evidence>
<feature type="chain" id="PRO_5040739882" evidence="1">
    <location>
        <begin position="24"/>
        <end position="125"/>
    </location>
</feature>
<keyword evidence="1" id="KW-0732">Signal</keyword>
<proteinExistence type="predicted"/>
<organism evidence="2 3">
    <name type="scientific">Hypsibius exemplaris</name>
    <name type="common">Freshwater tardigrade</name>
    <dbReference type="NCBI Taxonomy" id="2072580"/>
    <lineage>
        <taxon>Eukaryota</taxon>
        <taxon>Metazoa</taxon>
        <taxon>Ecdysozoa</taxon>
        <taxon>Tardigrada</taxon>
        <taxon>Eutardigrada</taxon>
        <taxon>Parachela</taxon>
        <taxon>Hypsibioidea</taxon>
        <taxon>Hypsibiidae</taxon>
        <taxon>Hypsibius</taxon>
    </lineage>
</organism>
<evidence type="ECO:0000256" key="1">
    <source>
        <dbReference type="SAM" id="SignalP"/>
    </source>
</evidence>
<name>A0A9X6NLS6_HYPEX</name>
<evidence type="ECO:0000313" key="3">
    <source>
        <dbReference type="Proteomes" id="UP000192578"/>
    </source>
</evidence>
<dbReference type="EMBL" id="MTYJ01000282">
    <property type="protein sequence ID" value="OWA52706.1"/>
    <property type="molecule type" value="Genomic_DNA"/>
</dbReference>
<dbReference type="AlphaFoldDB" id="A0A9X6NLS6"/>
<dbReference type="OrthoDB" id="6495587at2759"/>
<dbReference type="Proteomes" id="UP000192578">
    <property type="component" value="Unassembled WGS sequence"/>
</dbReference>